<keyword evidence="4" id="KW-1185">Reference proteome</keyword>
<sequence length="248" mass="26729">MVASVTFAVIVLALCISLSSSFISPSLITPRPLPAPLMSSPAPPNPSSTPSAEMERIEKIMTIELRKQQKISSELAATNSKLKKLEAVKMAYLKGLSLGKDANEKVSETIGRSVVKSMCWRLIAGSVTFATSLKFSGSMAVALKVVGSDFFTKAATMFIGERVMNKSQAGREGGGDAAGRSIGKALLWRLFAISNTIVAVVFVGKEGWAVAGKIASFDAVVKTAMMFFYERVWAKIDWGKEYDIDFLI</sequence>
<evidence type="ECO:0000259" key="2">
    <source>
        <dbReference type="Pfam" id="PF09834"/>
    </source>
</evidence>
<evidence type="ECO:0000256" key="1">
    <source>
        <dbReference type="SAM" id="SignalP"/>
    </source>
</evidence>
<evidence type="ECO:0000313" key="3">
    <source>
        <dbReference type="EMBL" id="GMI36011.1"/>
    </source>
</evidence>
<dbReference type="Pfam" id="PF09834">
    <property type="entry name" value="DUF2061"/>
    <property type="match status" value="2"/>
</dbReference>
<comment type="caution">
    <text evidence="3">The sequence shown here is derived from an EMBL/GenBank/DDBJ whole genome shotgun (WGS) entry which is preliminary data.</text>
</comment>
<dbReference type="InterPro" id="IPR018638">
    <property type="entry name" value="DUF2061_membrane"/>
</dbReference>
<evidence type="ECO:0000313" key="4">
    <source>
        <dbReference type="Proteomes" id="UP001165060"/>
    </source>
</evidence>
<reference evidence="3 4" key="1">
    <citation type="journal article" date="2023" name="Commun. Biol.">
        <title>Genome analysis of Parmales, the sister group of diatoms, reveals the evolutionary specialization of diatoms from phago-mixotrophs to photoautotrophs.</title>
        <authorList>
            <person name="Ban H."/>
            <person name="Sato S."/>
            <person name="Yoshikawa S."/>
            <person name="Yamada K."/>
            <person name="Nakamura Y."/>
            <person name="Ichinomiya M."/>
            <person name="Sato N."/>
            <person name="Blanc-Mathieu R."/>
            <person name="Endo H."/>
            <person name="Kuwata A."/>
            <person name="Ogata H."/>
        </authorList>
    </citation>
    <scope>NUCLEOTIDE SEQUENCE [LARGE SCALE GENOMIC DNA]</scope>
</reference>
<accession>A0ABQ6MZK3</accession>
<feature type="signal peptide" evidence="1">
    <location>
        <begin position="1"/>
        <end position="21"/>
    </location>
</feature>
<dbReference type="Proteomes" id="UP001165060">
    <property type="component" value="Unassembled WGS sequence"/>
</dbReference>
<gene>
    <name evidence="3" type="ORF">TeGR_g1168</name>
</gene>
<feature type="domain" description="DUF2061" evidence="2">
    <location>
        <begin position="114"/>
        <end position="163"/>
    </location>
</feature>
<name>A0ABQ6MZK3_9STRA</name>
<proteinExistence type="predicted"/>
<dbReference type="EMBL" id="BRYB01004743">
    <property type="protein sequence ID" value="GMI36011.1"/>
    <property type="molecule type" value="Genomic_DNA"/>
</dbReference>
<keyword evidence="1" id="KW-0732">Signal</keyword>
<feature type="domain" description="DUF2061" evidence="2">
    <location>
        <begin position="184"/>
        <end position="234"/>
    </location>
</feature>
<feature type="chain" id="PRO_5045200488" description="DUF2061 domain-containing protein" evidence="1">
    <location>
        <begin position="22"/>
        <end position="248"/>
    </location>
</feature>
<organism evidence="3 4">
    <name type="scientific">Tetraparma gracilis</name>
    <dbReference type="NCBI Taxonomy" id="2962635"/>
    <lineage>
        <taxon>Eukaryota</taxon>
        <taxon>Sar</taxon>
        <taxon>Stramenopiles</taxon>
        <taxon>Ochrophyta</taxon>
        <taxon>Bolidophyceae</taxon>
        <taxon>Parmales</taxon>
        <taxon>Triparmaceae</taxon>
        <taxon>Tetraparma</taxon>
    </lineage>
</organism>
<protein>
    <recommendedName>
        <fullName evidence="2">DUF2061 domain-containing protein</fullName>
    </recommendedName>
</protein>